<sequence length="271" mass="30978">MYLWDLALRKGCLGHIKYILKSSLMKLPVLGWGFHILEFVPLERKWEVDEPVLRRSLSKFTDPQDPLWLALFPEGTDFSEEKSKSSQKFAAEVGLPVLTNVLLPKTRGFCACLEALRDSLDAVYDVSIAYKNCCPSFLDNAFGVDPSEVHIHVRRIQIRNIPTSDSDAAAWLIDTFQLKDQLLSNFKAQGHFPNQIAEEELSFEKCLLNFMLVISLTAIFFYLTFFSSFYFKIYAGLACIYLASATHLKFQPMPVLGFVRTLLSFQKPIRE</sequence>
<evidence type="ECO:0000256" key="1">
    <source>
        <dbReference type="ARBA" id="ARBA00001141"/>
    </source>
</evidence>
<dbReference type="RefSeq" id="XP_048331020.2">
    <property type="nucleotide sequence ID" value="XM_048475063.2"/>
</dbReference>
<reference evidence="11 12" key="1">
    <citation type="submission" date="2025-05" db="UniProtKB">
        <authorList>
            <consortium name="RefSeq"/>
        </authorList>
    </citation>
    <scope>IDENTIFICATION</scope>
    <source>
        <tissue evidence="11 12">Seedling</tissue>
    </source>
</reference>
<comment type="pathway">
    <text evidence="3">Lipid metabolism.</text>
</comment>
<feature type="transmembrane region" description="Helical" evidence="8">
    <location>
        <begin position="206"/>
        <end position="225"/>
    </location>
</feature>
<dbReference type="EC" id="2.3.1.51" evidence="5"/>
<accession>A0ABM3ILC7</accession>
<dbReference type="CDD" id="cd07990">
    <property type="entry name" value="LPLAT_LCLAT1-like"/>
    <property type="match status" value="1"/>
</dbReference>
<evidence type="ECO:0000259" key="9">
    <source>
        <dbReference type="SMART" id="SM00563"/>
    </source>
</evidence>
<evidence type="ECO:0000313" key="12">
    <source>
        <dbReference type="RefSeq" id="XP_048331020.2"/>
    </source>
</evidence>
<comment type="catalytic activity">
    <reaction evidence="1">
        <text>a 1-acyl-sn-glycero-3-phosphate + an acyl-CoA = a 1,2-diacyl-sn-glycero-3-phosphate + CoA</text>
        <dbReference type="Rhea" id="RHEA:19709"/>
        <dbReference type="ChEBI" id="CHEBI:57287"/>
        <dbReference type="ChEBI" id="CHEBI:57970"/>
        <dbReference type="ChEBI" id="CHEBI:58342"/>
        <dbReference type="ChEBI" id="CHEBI:58608"/>
        <dbReference type="EC" id="2.3.1.51"/>
    </reaction>
</comment>
<dbReference type="Pfam" id="PF16076">
    <property type="entry name" value="Acyltransf_C"/>
    <property type="match status" value="1"/>
</dbReference>
<evidence type="ECO:0000256" key="7">
    <source>
        <dbReference type="ARBA" id="ARBA00023315"/>
    </source>
</evidence>
<evidence type="ECO:0000256" key="3">
    <source>
        <dbReference type="ARBA" id="ARBA00005189"/>
    </source>
</evidence>
<dbReference type="PANTHER" id="PTHR10983">
    <property type="entry name" value="1-ACYLGLYCEROL-3-PHOSPHATE ACYLTRANSFERASE-RELATED"/>
    <property type="match status" value="1"/>
</dbReference>
<gene>
    <name evidence="11 12" type="primary">LOC107420236</name>
</gene>
<evidence type="ECO:0000256" key="8">
    <source>
        <dbReference type="SAM" id="Phobius"/>
    </source>
</evidence>
<feature type="domain" description="Phospholipid/glycerol acyltransferase" evidence="9">
    <location>
        <begin position="1"/>
        <end position="102"/>
    </location>
</feature>
<name>A0ABM3ILC7_ZIZJJ</name>
<keyword evidence="7 11" id="KW-0012">Acyltransferase</keyword>
<evidence type="ECO:0000256" key="4">
    <source>
        <dbReference type="ARBA" id="ARBA00008655"/>
    </source>
</evidence>
<organism evidence="10 12">
    <name type="scientific">Ziziphus jujuba</name>
    <name type="common">Chinese jujube</name>
    <name type="synonym">Ziziphus sativa</name>
    <dbReference type="NCBI Taxonomy" id="326968"/>
    <lineage>
        <taxon>Eukaryota</taxon>
        <taxon>Viridiplantae</taxon>
        <taxon>Streptophyta</taxon>
        <taxon>Embryophyta</taxon>
        <taxon>Tracheophyta</taxon>
        <taxon>Spermatophyta</taxon>
        <taxon>Magnoliopsida</taxon>
        <taxon>eudicotyledons</taxon>
        <taxon>Gunneridae</taxon>
        <taxon>Pentapetalae</taxon>
        <taxon>rosids</taxon>
        <taxon>fabids</taxon>
        <taxon>Rosales</taxon>
        <taxon>Rhamnaceae</taxon>
        <taxon>Paliureae</taxon>
        <taxon>Ziziphus</taxon>
    </lineage>
</organism>
<dbReference type="PANTHER" id="PTHR10983:SF16">
    <property type="entry name" value="LYSOCARDIOLIPIN ACYLTRANSFERASE 1"/>
    <property type="match status" value="1"/>
</dbReference>
<dbReference type="InterPro" id="IPR032098">
    <property type="entry name" value="Acyltransf_C"/>
</dbReference>
<comment type="pathway">
    <text evidence="2">Phospholipid metabolism; CDP-diacylglycerol biosynthesis; CDP-diacylglycerol from sn-glycerol 3-phosphate: step 2/3.</text>
</comment>
<evidence type="ECO:0000256" key="2">
    <source>
        <dbReference type="ARBA" id="ARBA00004728"/>
    </source>
</evidence>
<keyword evidence="10" id="KW-1185">Reference proteome</keyword>
<comment type="similarity">
    <text evidence="4">Belongs to the 1-acyl-sn-glycerol-3-phosphate acyltransferase family.</text>
</comment>
<dbReference type="Proteomes" id="UP001652623">
    <property type="component" value="Chromosome 5"/>
</dbReference>
<protein>
    <recommendedName>
        <fullName evidence="5">1-acylglycerol-3-phosphate O-acyltransferase</fullName>
        <ecNumber evidence="5">2.3.1.51</ecNumber>
    </recommendedName>
</protein>
<dbReference type="SMART" id="SM00563">
    <property type="entry name" value="PlsC"/>
    <property type="match status" value="1"/>
</dbReference>
<dbReference type="RefSeq" id="XP_048331019.2">
    <property type="nucleotide sequence ID" value="XM_048475062.2"/>
</dbReference>
<keyword evidence="8" id="KW-0472">Membrane</keyword>
<evidence type="ECO:0000256" key="6">
    <source>
        <dbReference type="ARBA" id="ARBA00022679"/>
    </source>
</evidence>
<dbReference type="InterPro" id="IPR002123">
    <property type="entry name" value="Plipid/glycerol_acylTrfase"/>
</dbReference>
<dbReference type="SUPFAM" id="SSF69593">
    <property type="entry name" value="Glycerol-3-phosphate (1)-acyltransferase"/>
    <property type="match status" value="1"/>
</dbReference>
<evidence type="ECO:0000313" key="11">
    <source>
        <dbReference type="RefSeq" id="XP_048331019.2"/>
    </source>
</evidence>
<proteinExistence type="inferred from homology"/>
<keyword evidence="8" id="KW-0812">Transmembrane</keyword>
<dbReference type="Pfam" id="PF01553">
    <property type="entry name" value="Acyltransferase"/>
    <property type="match status" value="1"/>
</dbReference>
<evidence type="ECO:0000313" key="10">
    <source>
        <dbReference type="Proteomes" id="UP001652623"/>
    </source>
</evidence>
<dbReference type="GO" id="GO:0016746">
    <property type="term" value="F:acyltransferase activity"/>
    <property type="evidence" value="ECO:0007669"/>
    <property type="project" value="UniProtKB-KW"/>
</dbReference>
<keyword evidence="6" id="KW-0808">Transferase</keyword>
<evidence type="ECO:0000256" key="5">
    <source>
        <dbReference type="ARBA" id="ARBA00013211"/>
    </source>
</evidence>
<keyword evidence="8" id="KW-1133">Transmembrane helix</keyword>
<dbReference type="GeneID" id="107420236"/>